<dbReference type="PANTHER" id="PTHR23021">
    <property type="entry name" value="SERPENTINE RECEPTOR, CLASS T"/>
    <property type="match status" value="1"/>
</dbReference>
<name>A0AA39LM89_9BILA</name>
<evidence type="ECO:0000256" key="1">
    <source>
        <dbReference type="SAM" id="Phobius"/>
    </source>
</evidence>
<dbReference type="EMBL" id="JAUCMV010000004">
    <property type="protein sequence ID" value="KAK0402408.1"/>
    <property type="molecule type" value="Genomic_DNA"/>
</dbReference>
<feature type="transmembrane region" description="Helical" evidence="1">
    <location>
        <begin position="85"/>
        <end position="106"/>
    </location>
</feature>
<evidence type="ECO:0000313" key="3">
    <source>
        <dbReference type="Proteomes" id="UP001175271"/>
    </source>
</evidence>
<sequence>MYEEERVVSILRLVISVALLPLNILMIWLFVTRTEYRNIVAFKIMICSGLIDILHLLSQFIAGFMDLLPIFMNRALDRASQSLRISMWLGMSGMIFVLALNRVIVVTEMKLRILGKPVIFYILSAMVWLLYAATTAVHITNEGALSNPFKIMISSGIIDVVHLLAQLLNALMSVLQDNINEVLERLTGALLMSSWIGMTGMIFVLSLNRVVVVTQIKLKICGEEVIFYILSALVWLWYMSTTAIHLTDEGAFDYNFATNSTRRFNTNLRAVALKIESTASLVLCSMSLLCYVGIVVWMILHKKFITKHIKIERRESRILIQAVVVFVYIATLRYLWQFALKHIWSCPPVLDTLIILTHLVAGVNPISYLCFNASVRQNFIALLTFKKPAQGQSDKWATVSVINVPAVVPP</sequence>
<proteinExistence type="predicted"/>
<reference evidence="2" key="1">
    <citation type="submission" date="2023-06" db="EMBL/GenBank/DDBJ databases">
        <title>Genomic analysis of the entomopathogenic nematode Steinernema hermaphroditum.</title>
        <authorList>
            <person name="Schwarz E.M."/>
            <person name="Heppert J.K."/>
            <person name="Baniya A."/>
            <person name="Schwartz H.T."/>
            <person name="Tan C.-H."/>
            <person name="Antoshechkin I."/>
            <person name="Sternberg P.W."/>
            <person name="Goodrich-Blair H."/>
            <person name="Dillman A.R."/>
        </authorList>
    </citation>
    <scope>NUCLEOTIDE SEQUENCE</scope>
    <source>
        <strain evidence="2">PS9179</strain>
        <tissue evidence="2">Whole animal</tissue>
    </source>
</reference>
<keyword evidence="1" id="KW-0812">Transmembrane</keyword>
<comment type="caution">
    <text evidence="2">The sequence shown here is derived from an EMBL/GenBank/DDBJ whole genome shotgun (WGS) entry which is preliminary data.</text>
</comment>
<gene>
    <name evidence="2" type="ORF">QR680_016318</name>
</gene>
<organism evidence="2 3">
    <name type="scientific">Steinernema hermaphroditum</name>
    <dbReference type="NCBI Taxonomy" id="289476"/>
    <lineage>
        <taxon>Eukaryota</taxon>
        <taxon>Metazoa</taxon>
        <taxon>Ecdysozoa</taxon>
        <taxon>Nematoda</taxon>
        <taxon>Chromadorea</taxon>
        <taxon>Rhabditida</taxon>
        <taxon>Tylenchina</taxon>
        <taxon>Panagrolaimomorpha</taxon>
        <taxon>Strongyloidoidea</taxon>
        <taxon>Steinernematidae</taxon>
        <taxon>Steinernema</taxon>
    </lineage>
</organism>
<feature type="transmembrane region" description="Helical" evidence="1">
    <location>
        <begin position="318"/>
        <end position="336"/>
    </location>
</feature>
<protein>
    <submittedName>
        <fullName evidence="2">Uncharacterized protein</fullName>
    </submittedName>
</protein>
<feature type="transmembrane region" description="Helical" evidence="1">
    <location>
        <begin position="42"/>
        <end position="64"/>
    </location>
</feature>
<dbReference type="Pfam" id="PF10321">
    <property type="entry name" value="7TM_GPCR_Srt"/>
    <property type="match status" value="1"/>
</dbReference>
<dbReference type="Proteomes" id="UP001175271">
    <property type="component" value="Unassembled WGS sequence"/>
</dbReference>
<feature type="transmembrane region" description="Helical" evidence="1">
    <location>
        <begin position="225"/>
        <end position="246"/>
    </location>
</feature>
<dbReference type="SUPFAM" id="SSF81321">
    <property type="entry name" value="Family A G protein-coupled receptor-like"/>
    <property type="match status" value="1"/>
</dbReference>
<evidence type="ECO:0000313" key="2">
    <source>
        <dbReference type="EMBL" id="KAK0402408.1"/>
    </source>
</evidence>
<dbReference type="AlphaFoldDB" id="A0AA39LM89"/>
<feature type="transmembrane region" description="Helical" evidence="1">
    <location>
        <begin position="348"/>
        <end position="371"/>
    </location>
</feature>
<feature type="transmembrane region" description="Helical" evidence="1">
    <location>
        <begin position="278"/>
        <end position="297"/>
    </location>
</feature>
<feature type="transmembrane region" description="Helical" evidence="1">
    <location>
        <begin position="118"/>
        <end position="139"/>
    </location>
</feature>
<keyword evidence="1" id="KW-1133">Transmembrane helix</keyword>
<dbReference type="InterPro" id="IPR019425">
    <property type="entry name" value="7TM_GPCR_serpentine_rcpt_Srt"/>
</dbReference>
<feature type="transmembrane region" description="Helical" evidence="1">
    <location>
        <begin position="7"/>
        <end position="30"/>
    </location>
</feature>
<keyword evidence="1" id="KW-0472">Membrane</keyword>
<keyword evidence="3" id="KW-1185">Reference proteome</keyword>
<feature type="transmembrane region" description="Helical" evidence="1">
    <location>
        <begin position="192"/>
        <end position="213"/>
    </location>
</feature>
<accession>A0AA39LM89</accession>